<feature type="domain" description="S1 motif" evidence="4">
    <location>
        <begin position="89"/>
        <end position="155"/>
    </location>
</feature>
<dbReference type="GO" id="GO:0003729">
    <property type="term" value="F:mRNA binding"/>
    <property type="evidence" value="ECO:0007669"/>
    <property type="project" value="TreeGrafter"/>
</dbReference>
<feature type="domain" description="S1 motif" evidence="4">
    <location>
        <begin position="176"/>
        <end position="244"/>
    </location>
</feature>
<dbReference type="PANTHER" id="PTHR10724">
    <property type="entry name" value="30S RIBOSOMAL PROTEIN S1"/>
    <property type="match status" value="1"/>
</dbReference>
<dbReference type="EMBL" id="CP035807">
    <property type="protein sequence ID" value="QEN06382.1"/>
    <property type="molecule type" value="Genomic_DNA"/>
</dbReference>
<dbReference type="OrthoDB" id="9804077at2"/>
<reference evidence="5 6" key="2">
    <citation type="submission" date="2019-09" db="EMBL/GenBank/DDBJ databases">
        <title>Complete Genome Sequence and Methylome Analysis of free living Spirochaetas.</title>
        <authorList>
            <person name="Leshcheva N."/>
            <person name="Mikheeva N."/>
        </authorList>
    </citation>
    <scope>NUCLEOTIDE SEQUENCE [LARGE SCALE GENOMIC DNA]</scope>
    <source>
        <strain evidence="5 6">P</strain>
    </source>
</reference>
<dbReference type="InterPro" id="IPR050437">
    <property type="entry name" value="Ribos_protein_bS1-like"/>
</dbReference>
<dbReference type="GO" id="GO:0003735">
    <property type="term" value="F:structural constituent of ribosome"/>
    <property type="evidence" value="ECO:0007669"/>
    <property type="project" value="TreeGrafter"/>
</dbReference>
<proteinExistence type="inferred from homology"/>
<evidence type="ECO:0000256" key="2">
    <source>
        <dbReference type="ARBA" id="ARBA00022980"/>
    </source>
</evidence>
<evidence type="ECO:0000256" key="1">
    <source>
        <dbReference type="ARBA" id="ARBA00006767"/>
    </source>
</evidence>
<name>A0A5C1QJP4_9SPIO</name>
<feature type="domain" description="S1 motif" evidence="4">
    <location>
        <begin position="7"/>
        <end position="71"/>
    </location>
</feature>
<dbReference type="CDD" id="cd04465">
    <property type="entry name" value="S1_RPS1_repeat_ec2_hs2"/>
    <property type="match status" value="1"/>
</dbReference>
<dbReference type="AlphaFoldDB" id="A0A5C1QJP4"/>
<dbReference type="PRINTS" id="PR00681">
    <property type="entry name" value="RIBOSOMALS1"/>
</dbReference>
<keyword evidence="3" id="KW-0687">Ribonucleoprotein</keyword>
<reference evidence="5 6" key="1">
    <citation type="submission" date="2019-02" db="EMBL/GenBank/DDBJ databases">
        <authorList>
            <person name="Fomenkov A."/>
            <person name="Dubinina G."/>
            <person name="Grabovich M."/>
            <person name="Vincze T."/>
            <person name="Roberts R.J."/>
        </authorList>
    </citation>
    <scope>NUCLEOTIDE SEQUENCE [LARGE SCALE GENOMIC DNA]</scope>
    <source>
        <strain evidence="5 6">P</strain>
    </source>
</reference>
<dbReference type="Gene3D" id="2.40.50.140">
    <property type="entry name" value="Nucleic acid-binding proteins"/>
    <property type="match status" value="4"/>
</dbReference>
<dbReference type="GO" id="GO:0006412">
    <property type="term" value="P:translation"/>
    <property type="evidence" value="ECO:0007669"/>
    <property type="project" value="TreeGrafter"/>
</dbReference>
<sequence>MKVFTPGEVTEADIVAISGGCVFIQLDGKSEGQIDSEELLDEHGAIKVKVGEKIKAYFVEAKNGDKIFTTKIAGNKAGKESLKSAYESGIPVEGSITAVIKGGYDVKIGDTRVFCPFSQIGLKRVENPEVLVGTRHTFKIIEYKEGGRNILVSSRVLLEEELEDKVDILKQELEVGMPVDATVISLEKFGAFVDVKGVRALLPISEISRSRVDDISNFLTVGQEIKVAILNLDWDNKKISVSKKQLIKDPWDEVTTKYKENSRHSGDVSRITKFGIFVTLEPGIDGLIHISDITQDNFKVGQKISVEVKSIDAKERRIGLKEVASDEEYNLNKKYFDSDDDNDTYNPFAALLKGKK</sequence>
<dbReference type="Proteomes" id="UP000323824">
    <property type="component" value="Chromosome"/>
</dbReference>
<accession>A0A5C1QJP4</accession>
<evidence type="ECO:0000259" key="4">
    <source>
        <dbReference type="PROSITE" id="PS50126"/>
    </source>
</evidence>
<evidence type="ECO:0000313" key="5">
    <source>
        <dbReference type="EMBL" id="QEN06382.1"/>
    </source>
</evidence>
<evidence type="ECO:0000256" key="3">
    <source>
        <dbReference type="ARBA" id="ARBA00023274"/>
    </source>
</evidence>
<dbReference type="SUPFAM" id="SSF50249">
    <property type="entry name" value="Nucleic acid-binding proteins"/>
    <property type="match status" value="4"/>
</dbReference>
<dbReference type="PANTHER" id="PTHR10724:SF7">
    <property type="entry name" value="SMALL RIBOSOMAL SUBUNIT PROTEIN BS1C"/>
    <property type="match status" value="1"/>
</dbReference>
<keyword evidence="2" id="KW-0689">Ribosomal protein</keyword>
<keyword evidence="6" id="KW-1185">Reference proteome</keyword>
<protein>
    <submittedName>
        <fullName evidence="5">S1 RNA-binding domain-containing protein</fullName>
    </submittedName>
</protein>
<dbReference type="InterPro" id="IPR003029">
    <property type="entry name" value="S1_domain"/>
</dbReference>
<comment type="similarity">
    <text evidence="1">Belongs to the bacterial ribosomal protein bS1 family.</text>
</comment>
<organism evidence="5 6">
    <name type="scientific">Thiospirochaeta perfilievii</name>
    <dbReference type="NCBI Taxonomy" id="252967"/>
    <lineage>
        <taxon>Bacteria</taxon>
        <taxon>Pseudomonadati</taxon>
        <taxon>Spirochaetota</taxon>
        <taxon>Spirochaetia</taxon>
        <taxon>Spirochaetales</taxon>
        <taxon>Spirochaetaceae</taxon>
        <taxon>Thiospirochaeta</taxon>
    </lineage>
</organism>
<dbReference type="KEGG" id="sper:EW093_11405"/>
<dbReference type="Pfam" id="PF00575">
    <property type="entry name" value="S1"/>
    <property type="match status" value="3"/>
</dbReference>
<evidence type="ECO:0000313" key="6">
    <source>
        <dbReference type="Proteomes" id="UP000323824"/>
    </source>
</evidence>
<dbReference type="InterPro" id="IPR035104">
    <property type="entry name" value="Ribosomal_protein_S1-like"/>
</dbReference>
<dbReference type="SMART" id="SM00316">
    <property type="entry name" value="S1"/>
    <property type="match status" value="4"/>
</dbReference>
<gene>
    <name evidence="5" type="ORF">EW093_11405</name>
</gene>
<dbReference type="InterPro" id="IPR012340">
    <property type="entry name" value="NA-bd_OB-fold"/>
</dbReference>
<dbReference type="PROSITE" id="PS50126">
    <property type="entry name" value="S1"/>
    <property type="match status" value="4"/>
</dbReference>
<feature type="domain" description="S1 motif" evidence="4">
    <location>
        <begin position="261"/>
        <end position="323"/>
    </location>
</feature>